<feature type="compositionally biased region" description="Low complexity" evidence="1">
    <location>
        <begin position="955"/>
        <end position="968"/>
    </location>
</feature>
<feature type="compositionally biased region" description="Low complexity" evidence="1">
    <location>
        <begin position="309"/>
        <end position="320"/>
    </location>
</feature>
<evidence type="ECO:0000313" key="4">
    <source>
        <dbReference type="Proteomes" id="UP001187682"/>
    </source>
</evidence>
<dbReference type="Proteomes" id="UP001187682">
    <property type="component" value="Unassembled WGS sequence"/>
</dbReference>
<dbReference type="AlphaFoldDB" id="A0AAE8N837"/>
<feature type="compositionally biased region" description="Polar residues" evidence="1">
    <location>
        <begin position="1006"/>
        <end position="1020"/>
    </location>
</feature>
<dbReference type="Pfam" id="PF24054">
    <property type="entry name" value="DUF7357"/>
    <property type="match status" value="1"/>
</dbReference>
<evidence type="ECO:0000256" key="1">
    <source>
        <dbReference type="SAM" id="MobiDB-lite"/>
    </source>
</evidence>
<feature type="compositionally biased region" description="Acidic residues" evidence="1">
    <location>
        <begin position="298"/>
        <end position="308"/>
    </location>
</feature>
<protein>
    <recommendedName>
        <fullName evidence="2">DUF7357 domain-containing protein</fullName>
    </recommendedName>
</protein>
<feature type="compositionally biased region" description="Acidic residues" evidence="1">
    <location>
        <begin position="663"/>
        <end position="674"/>
    </location>
</feature>
<feature type="compositionally biased region" description="Acidic residues" evidence="1">
    <location>
        <begin position="164"/>
        <end position="197"/>
    </location>
</feature>
<feature type="region of interest" description="Disordered" evidence="1">
    <location>
        <begin position="554"/>
        <end position="583"/>
    </location>
</feature>
<feature type="region of interest" description="Disordered" evidence="1">
    <location>
        <begin position="752"/>
        <end position="1065"/>
    </location>
</feature>
<organism evidence="3 4">
    <name type="scientific">Cephalotrichum gorgonifer</name>
    <dbReference type="NCBI Taxonomy" id="2041049"/>
    <lineage>
        <taxon>Eukaryota</taxon>
        <taxon>Fungi</taxon>
        <taxon>Dikarya</taxon>
        <taxon>Ascomycota</taxon>
        <taxon>Pezizomycotina</taxon>
        <taxon>Sordariomycetes</taxon>
        <taxon>Hypocreomycetidae</taxon>
        <taxon>Microascales</taxon>
        <taxon>Microascaceae</taxon>
        <taxon>Cephalotrichum</taxon>
    </lineage>
</organism>
<reference evidence="3" key="1">
    <citation type="submission" date="2018-03" db="EMBL/GenBank/DDBJ databases">
        <authorList>
            <person name="Guldener U."/>
        </authorList>
    </citation>
    <scope>NUCLEOTIDE SEQUENCE</scope>
</reference>
<feature type="compositionally biased region" description="Polar residues" evidence="1">
    <location>
        <begin position="258"/>
        <end position="267"/>
    </location>
</feature>
<feature type="compositionally biased region" description="Basic and acidic residues" evidence="1">
    <location>
        <begin position="917"/>
        <end position="942"/>
    </location>
</feature>
<feature type="compositionally biased region" description="Acidic residues" evidence="1">
    <location>
        <begin position="321"/>
        <end position="333"/>
    </location>
</feature>
<feature type="domain" description="DUF7357" evidence="2">
    <location>
        <begin position="1"/>
        <end position="135"/>
    </location>
</feature>
<accession>A0AAE8N837</accession>
<feature type="compositionally biased region" description="Low complexity" evidence="1">
    <location>
        <begin position="369"/>
        <end position="388"/>
    </location>
</feature>
<feature type="compositionally biased region" description="Low complexity" evidence="1">
    <location>
        <begin position="227"/>
        <end position="242"/>
    </location>
</feature>
<feature type="compositionally biased region" description="Polar residues" evidence="1">
    <location>
        <begin position="774"/>
        <end position="788"/>
    </location>
</feature>
<feature type="region of interest" description="Disordered" evidence="1">
    <location>
        <begin position="125"/>
        <end position="460"/>
    </location>
</feature>
<sequence length="1065" mass="112920">MRLRLTVRRSGVPEVKLMWNADADADSTISRLLSGVNEVVPLESGEWGLEDYAVEYKDEKDEGFECLHFQVVRDILKEDDPVLIRPLFENDIRRRRLSGRHQISADGKHLVDGVAFGRPRLRAPVNRPTIELPPRKRARISYGSSDDDEDADWSSSGKGVSHDEDSDASEEEEQLLLEGVPDDGADEDDSSASEGDDDIVREGEVVGGSSDDGEGYLTPGPETAAGVASPSPVPSLHSSVASPPLPAYPSAMEVSPDTRPQTLSSILSKLGKLPRASTKKVEGNVAARSEPDKSSSESSDDSDSDSDSDSSSSENSSSSDSDSDSDSSSDSGEDAGAALTSPSLPNAGGRDESDSDSSSSAPSEEDTKGPASRPAADSAGSSSSSDSDLTAIATENSPLSDELLERRQALLKSLETDGSPAVTPRKRKAQGDGAGPASPTVQNGTTAPIPDDHDEVMDESPDAWKDKIIYTAVECAREGVTLSEPPFPFVQRWDPQQKADVWFGNSKRGGKGKRKLRDQAHYYEDDTGHAGKKRKVSPWPEALAYDEYADVNMNGNGAEDAEVDGADGASDGAYHTPDDLPSLPKDINSLPVLTLGEVAPGMVITWKQFLLSKATRWQPQFGSVTGVVVSLDGDVMNVLLAKRDRVEKTYDPETGERIYEGFEAPDEDGGEGEDDGSRQISFKEISDPRVVQGPPAAFTPELLAGFGNGFSVALPGDDSAPIPESLPVLQDGQGGDSFEAFSMDLQVPMVNGDSEASQAEPADPAATNGLKAPQVTSLEPPSAISSVASGRRQPDPNSLPVSLELEVTMPDSVPQSSAEAPARAADDTSLMNRAERVLREVGVVDPGSRPQSLSPPPSEALNAPEVIKLPGSPRSYFAAGDEYLPKKLRGRNGNGNRKGSENGKGSRSDSEDGGIVKVEREASRGRRGLSEERAVGHKRADSPPRLVFPGSSPPRFGSQGQRQGLRSGARGRTRSRSSPFELPAGSQVVDLLSDGDGEEIRLGTPISGQKDQETPVSNRRSQSQSQSQKGTPVGQKGRKGRGGKATPGSQKRKGRGQGMSQTGVV</sequence>
<feature type="compositionally biased region" description="Basic and acidic residues" evidence="1">
    <location>
        <begin position="898"/>
        <end position="910"/>
    </location>
</feature>
<proteinExistence type="predicted"/>
<comment type="caution">
    <text evidence="3">The sequence shown here is derived from an EMBL/GenBank/DDBJ whole genome shotgun (WGS) entry which is preliminary data.</text>
</comment>
<dbReference type="InterPro" id="IPR055781">
    <property type="entry name" value="DUF7357"/>
</dbReference>
<evidence type="ECO:0000259" key="2">
    <source>
        <dbReference type="Pfam" id="PF24054"/>
    </source>
</evidence>
<gene>
    <name evidence="3" type="ORF">DNG_09255</name>
</gene>
<name>A0AAE8N837_9PEZI</name>
<keyword evidence="4" id="KW-1185">Reference proteome</keyword>
<feature type="region of interest" description="Disordered" evidence="1">
    <location>
        <begin position="659"/>
        <end position="678"/>
    </location>
</feature>
<evidence type="ECO:0000313" key="3">
    <source>
        <dbReference type="EMBL" id="SPO06565.1"/>
    </source>
</evidence>
<dbReference type="EMBL" id="ONZQ02000016">
    <property type="protein sequence ID" value="SPO06565.1"/>
    <property type="molecule type" value="Genomic_DNA"/>
</dbReference>